<evidence type="ECO:0000256" key="6">
    <source>
        <dbReference type="RuleBase" id="RU000481"/>
    </source>
</evidence>
<keyword evidence="4 6" id="KW-0808">Transferase</keyword>
<dbReference type="PROSITE" id="PS00105">
    <property type="entry name" value="AA_TRANSFER_CLASS_1"/>
    <property type="match status" value="1"/>
</dbReference>
<evidence type="ECO:0000259" key="7">
    <source>
        <dbReference type="Pfam" id="PF00155"/>
    </source>
</evidence>
<dbReference type="Gene3D" id="3.40.640.10">
    <property type="entry name" value="Type I PLP-dependent aspartate aminotransferase-like (Major domain)"/>
    <property type="match status" value="1"/>
</dbReference>
<keyword evidence="3 6" id="KW-0032">Aminotransferase</keyword>
<organism evidence="8 9">
    <name type="scientific">Fusibacter ferrireducens</name>
    <dbReference type="NCBI Taxonomy" id="2785058"/>
    <lineage>
        <taxon>Bacteria</taxon>
        <taxon>Bacillati</taxon>
        <taxon>Bacillota</taxon>
        <taxon>Clostridia</taxon>
        <taxon>Eubacteriales</taxon>
        <taxon>Eubacteriales Family XII. Incertae Sedis</taxon>
        <taxon>Fusibacter</taxon>
    </lineage>
</organism>
<dbReference type="InterPro" id="IPR004838">
    <property type="entry name" value="NHTrfase_class1_PyrdxlP-BS"/>
</dbReference>
<dbReference type="InterPro" id="IPR015421">
    <property type="entry name" value="PyrdxlP-dep_Trfase_major"/>
</dbReference>
<protein>
    <recommendedName>
        <fullName evidence="6">Aminotransferase</fullName>
        <ecNumber evidence="6">2.6.1.-</ecNumber>
    </recommendedName>
</protein>
<dbReference type="InterPro" id="IPR015424">
    <property type="entry name" value="PyrdxlP-dep_Trfase"/>
</dbReference>
<dbReference type="InterPro" id="IPR050596">
    <property type="entry name" value="AspAT/PAT-like"/>
</dbReference>
<evidence type="ECO:0000313" key="8">
    <source>
        <dbReference type="EMBL" id="MBF4693228.1"/>
    </source>
</evidence>
<evidence type="ECO:0000313" key="9">
    <source>
        <dbReference type="Proteomes" id="UP000614200"/>
    </source>
</evidence>
<accession>A0ABR9ZSW4</accession>
<evidence type="ECO:0000256" key="5">
    <source>
        <dbReference type="ARBA" id="ARBA00022898"/>
    </source>
</evidence>
<evidence type="ECO:0000256" key="3">
    <source>
        <dbReference type="ARBA" id="ARBA00022576"/>
    </source>
</evidence>
<dbReference type="Proteomes" id="UP000614200">
    <property type="component" value="Unassembled WGS sequence"/>
</dbReference>
<comment type="caution">
    <text evidence="8">The sequence shown here is derived from an EMBL/GenBank/DDBJ whole genome shotgun (WGS) entry which is preliminary data.</text>
</comment>
<comment type="cofactor">
    <cofactor evidence="1 6">
        <name>pyridoxal 5'-phosphate</name>
        <dbReference type="ChEBI" id="CHEBI:597326"/>
    </cofactor>
</comment>
<dbReference type="EMBL" id="JADKNH010000005">
    <property type="protein sequence ID" value="MBF4693228.1"/>
    <property type="molecule type" value="Genomic_DNA"/>
</dbReference>
<comment type="similarity">
    <text evidence="2 6">Belongs to the class-I pyridoxal-phosphate-dependent aminotransferase family.</text>
</comment>
<keyword evidence="5" id="KW-0663">Pyridoxal phosphate</keyword>
<dbReference type="GO" id="GO:0008483">
    <property type="term" value="F:transaminase activity"/>
    <property type="evidence" value="ECO:0007669"/>
    <property type="project" value="UniProtKB-KW"/>
</dbReference>
<dbReference type="PRINTS" id="PR00753">
    <property type="entry name" value="ACCSYNTHASE"/>
</dbReference>
<name>A0ABR9ZSW4_9FIRM</name>
<dbReference type="SUPFAM" id="SSF53383">
    <property type="entry name" value="PLP-dependent transferases"/>
    <property type="match status" value="1"/>
</dbReference>
<feature type="domain" description="Aminotransferase class I/classII large" evidence="7">
    <location>
        <begin position="31"/>
        <end position="386"/>
    </location>
</feature>
<proteinExistence type="inferred from homology"/>
<dbReference type="EC" id="2.6.1.-" evidence="6"/>
<evidence type="ECO:0000256" key="1">
    <source>
        <dbReference type="ARBA" id="ARBA00001933"/>
    </source>
</evidence>
<dbReference type="CDD" id="cd00609">
    <property type="entry name" value="AAT_like"/>
    <property type="match status" value="1"/>
</dbReference>
<reference evidence="8 9" key="1">
    <citation type="submission" date="2020-11" db="EMBL/GenBank/DDBJ databases">
        <title>Fusibacter basophilias sp. nov.</title>
        <authorList>
            <person name="Qiu D."/>
        </authorList>
    </citation>
    <scope>NUCLEOTIDE SEQUENCE [LARGE SCALE GENOMIC DNA]</scope>
    <source>
        <strain evidence="8 9">Q10-2</strain>
    </source>
</reference>
<evidence type="ECO:0000256" key="2">
    <source>
        <dbReference type="ARBA" id="ARBA00007441"/>
    </source>
</evidence>
<dbReference type="InterPro" id="IPR015422">
    <property type="entry name" value="PyrdxlP-dep_Trfase_small"/>
</dbReference>
<sequence>MKLSQRVQTITPSYTIGISTKVKALKSEGKSIIDLSIGEPDFFTPEKAKLEGIDAIARNESKYDMVPGLMALRKAIVNKLKTENGVDYEVTDIVVSSGAKHAITNTLLAILDPGDEVIVPKPYWTSYPEMIKLCGGIPVLVDTKIENQFKLTLEELKNAVTPKTKMLLINNPSNPTGAVYTKSELEPLVNLCIEKDLFILADEIYERICYTDDFTSIASISPEAKAITVVINGLSKSVAMTGWRIGYTASSPEIAKAISTIQGHLVSHPSIVSQWAGAAALTDCLDDMTQMVSEYKLRRDLLVETLRKIDHVTFIQPDGAFYLFMDLSYYKDKFNAEDSLSLQICDDLLTQYDLAVVPGIAFGNDHCIRLSYATELSLVQEGLSRIKTYLSQL</sequence>
<dbReference type="Pfam" id="PF00155">
    <property type="entry name" value="Aminotran_1_2"/>
    <property type="match status" value="1"/>
</dbReference>
<dbReference type="InterPro" id="IPR004839">
    <property type="entry name" value="Aminotransferase_I/II_large"/>
</dbReference>
<evidence type="ECO:0000256" key="4">
    <source>
        <dbReference type="ARBA" id="ARBA00022679"/>
    </source>
</evidence>
<dbReference type="Gene3D" id="3.90.1150.10">
    <property type="entry name" value="Aspartate Aminotransferase, domain 1"/>
    <property type="match status" value="1"/>
</dbReference>
<gene>
    <name evidence="8" type="ORF">ISU02_08860</name>
</gene>
<dbReference type="PANTHER" id="PTHR46383">
    <property type="entry name" value="ASPARTATE AMINOTRANSFERASE"/>
    <property type="match status" value="1"/>
</dbReference>
<keyword evidence="9" id="KW-1185">Reference proteome</keyword>
<dbReference type="RefSeq" id="WP_194701474.1">
    <property type="nucleotide sequence ID" value="NZ_JADKNH010000005.1"/>
</dbReference>
<dbReference type="PANTHER" id="PTHR46383:SF1">
    <property type="entry name" value="ASPARTATE AMINOTRANSFERASE"/>
    <property type="match status" value="1"/>
</dbReference>